<feature type="compositionally biased region" description="Basic residues" evidence="1">
    <location>
        <begin position="59"/>
        <end position="71"/>
    </location>
</feature>
<proteinExistence type="predicted"/>
<reference evidence="3 4" key="1">
    <citation type="submission" date="2016-06" db="EMBL/GenBank/DDBJ databases">
        <authorList>
            <person name="Kjaerup R.B."/>
            <person name="Dalgaard T.S."/>
            <person name="Juul-Madsen H.R."/>
        </authorList>
    </citation>
    <scope>NUCLEOTIDE SEQUENCE [LARGE SCALE GENOMIC DNA]</scope>
</reference>
<gene>
    <name evidence="3" type="ORF">ZT3D7_G11693</name>
</gene>
<evidence type="ECO:0000256" key="1">
    <source>
        <dbReference type="SAM" id="MobiDB-lite"/>
    </source>
</evidence>
<feature type="region of interest" description="Disordered" evidence="1">
    <location>
        <begin position="40"/>
        <end position="76"/>
    </location>
</feature>
<keyword evidence="2" id="KW-0732">Signal</keyword>
<sequence>MLFIAYLHLLTSLRANHPISCPELPTRAVQTIEPRVCERHRPGTAGEAEESKESSAQVKKIRHVTGRRGGGRRSGASGWIKCSSLASASPSKAVLWDGQEYSLLAPSIPGQYVTISRTRMNASATHAHLTAYDDLHH</sequence>
<dbReference type="AlphaFoldDB" id="A0A1X7SA30"/>
<dbReference type="EMBL" id="LT853708">
    <property type="protein sequence ID" value="SMQ56538.1"/>
    <property type="molecule type" value="Genomic_DNA"/>
</dbReference>
<organism evidence="3 4">
    <name type="scientific">Zymoseptoria tritici (strain ST99CH_3D7)</name>
    <dbReference type="NCBI Taxonomy" id="1276538"/>
    <lineage>
        <taxon>Eukaryota</taxon>
        <taxon>Fungi</taxon>
        <taxon>Dikarya</taxon>
        <taxon>Ascomycota</taxon>
        <taxon>Pezizomycotina</taxon>
        <taxon>Dothideomycetes</taxon>
        <taxon>Dothideomycetidae</taxon>
        <taxon>Mycosphaerellales</taxon>
        <taxon>Mycosphaerellaceae</taxon>
        <taxon>Zymoseptoria</taxon>
    </lineage>
</organism>
<protein>
    <submittedName>
        <fullName evidence="3">Uncharacterized protein</fullName>
    </submittedName>
</protein>
<evidence type="ECO:0000313" key="4">
    <source>
        <dbReference type="Proteomes" id="UP000215127"/>
    </source>
</evidence>
<keyword evidence="4" id="KW-1185">Reference proteome</keyword>
<accession>A0A1X7SA30</accession>
<evidence type="ECO:0000313" key="3">
    <source>
        <dbReference type="EMBL" id="SMQ56538.1"/>
    </source>
</evidence>
<name>A0A1X7SA30_ZYMT9</name>
<feature type="signal peptide" evidence="2">
    <location>
        <begin position="1"/>
        <end position="15"/>
    </location>
</feature>
<dbReference type="Proteomes" id="UP000215127">
    <property type="component" value="Chromosome 20"/>
</dbReference>
<evidence type="ECO:0000256" key="2">
    <source>
        <dbReference type="SAM" id="SignalP"/>
    </source>
</evidence>
<feature type="chain" id="PRO_5013253909" evidence="2">
    <location>
        <begin position="16"/>
        <end position="137"/>
    </location>
</feature>